<name>A0A430ANR2_9ENTE</name>
<evidence type="ECO:0000256" key="1">
    <source>
        <dbReference type="SAM" id="Phobius"/>
    </source>
</evidence>
<comment type="caution">
    <text evidence="2">The sequence shown here is derived from an EMBL/GenBank/DDBJ whole genome shotgun (WGS) entry which is preliminary data.</text>
</comment>
<protein>
    <submittedName>
        <fullName evidence="2">Teichoic acid D-Ala incorporation-associated protein DltX</fullName>
    </submittedName>
</protein>
<dbReference type="Proteomes" id="UP000287605">
    <property type="component" value="Unassembled WGS sequence"/>
</dbReference>
<keyword evidence="1" id="KW-0812">Transmembrane</keyword>
<dbReference type="EMBL" id="NGKA01000019">
    <property type="protein sequence ID" value="RSU09705.1"/>
    <property type="molecule type" value="Genomic_DNA"/>
</dbReference>
<dbReference type="InterPro" id="IPR021008">
    <property type="entry name" value="DltX"/>
</dbReference>
<dbReference type="Pfam" id="PF12459">
    <property type="entry name" value="DltX"/>
    <property type="match status" value="1"/>
</dbReference>
<keyword evidence="1" id="KW-1133">Transmembrane helix</keyword>
<evidence type="ECO:0000313" key="2">
    <source>
        <dbReference type="EMBL" id="RSU09705.1"/>
    </source>
</evidence>
<dbReference type="AlphaFoldDB" id="A0A430ANR2"/>
<proteinExistence type="predicted"/>
<reference evidence="2 3" key="1">
    <citation type="submission" date="2017-05" db="EMBL/GenBank/DDBJ databases">
        <title>Vagococcus spp. assemblies.</title>
        <authorList>
            <person name="Gulvik C.A."/>
        </authorList>
    </citation>
    <scope>NUCLEOTIDE SEQUENCE [LARGE SCALE GENOMIC DNA]</scope>
    <source>
        <strain evidence="2 3">CCUG 51432</strain>
    </source>
</reference>
<accession>A0A430ANR2</accession>
<sequence>MFLRLTKAYQNEKIKNTGIFVGKTVLYFLILLVLFYLYHYSHVGGGSFIYNQF</sequence>
<gene>
    <name evidence="2" type="ORF">CBF29_11045</name>
</gene>
<keyword evidence="3" id="KW-1185">Reference proteome</keyword>
<dbReference type="RefSeq" id="WP_126809789.1">
    <property type="nucleotide sequence ID" value="NZ_NGKA01000019.1"/>
</dbReference>
<keyword evidence="1" id="KW-0472">Membrane</keyword>
<organism evidence="2 3">
    <name type="scientific">Vagococcus elongatus</name>
    <dbReference type="NCBI Taxonomy" id="180344"/>
    <lineage>
        <taxon>Bacteria</taxon>
        <taxon>Bacillati</taxon>
        <taxon>Bacillota</taxon>
        <taxon>Bacilli</taxon>
        <taxon>Lactobacillales</taxon>
        <taxon>Enterococcaceae</taxon>
        <taxon>Vagococcus</taxon>
    </lineage>
</organism>
<feature type="transmembrane region" description="Helical" evidence="1">
    <location>
        <begin position="20"/>
        <end position="38"/>
    </location>
</feature>
<evidence type="ECO:0000313" key="3">
    <source>
        <dbReference type="Proteomes" id="UP000287605"/>
    </source>
</evidence>